<dbReference type="AlphaFoldDB" id="A0AAD9D956"/>
<keyword evidence="1" id="KW-0812">Transmembrane</keyword>
<evidence type="ECO:0000313" key="2">
    <source>
        <dbReference type="EMBL" id="KAK1737430.1"/>
    </source>
</evidence>
<dbReference type="Proteomes" id="UP001224775">
    <property type="component" value="Unassembled WGS sequence"/>
</dbReference>
<organism evidence="2 3">
    <name type="scientific">Skeletonema marinoi</name>
    <dbReference type="NCBI Taxonomy" id="267567"/>
    <lineage>
        <taxon>Eukaryota</taxon>
        <taxon>Sar</taxon>
        <taxon>Stramenopiles</taxon>
        <taxon>Ochrophyta</taxon>
        <taxon>Bacillariophyta</taxon>
        <taxon>Coscinodiscophyceae</taxon>
        <taxon>Thalassiosirophycidae</taxon>
        <taxon>Thalassiosirales</taxon>
        <taxon>Skeletonemataceae</taxon>
        <taxon>Skeletonema</taxon>
        <taxon>Skeletonema marinoi-dohrnii complex</taxon>
    </lineage>
</organism>
<evidence type="ECO:0000256" key="1">
    <source>
        <dbReference type="SAM" id="Phobius"/>
    </source>
</evidence>
<dbReference type="EMBL" id="JATAAI010000025">
    <property type="protein sequence ID" value="KAK1737430.1"/>
    <property type="molecule type" value="Genomic_DNA"/>
</dbReference>
<proteinExistence type="predicted"/>
<reference evidence="2" key="1">
    <citation type="submission" date="2023-06" db="EMBL/GenBank/DDBJ databases">
        <title>Survivors Of The Sea: Transcriptome response of Skeletonema marinoi to long-term dormancy.</title>
        <authorList>
            <person name="Pinder M.I.M."/>
            <person name="Kourtchenko O."/>
            <person name="Robertson E.K."/>
            <person name="Larsson T."/>
            <person name="Maumus F."/>
            <person name="Osuna-Cruz C.M."/>
            <person name="Vancaester E."/>
            <person name="Stenow R."/>
            <person name="Vandepoele K."/>
            <person name="Ploug H."/>
            <person name="Bruchert V."/>
            <person name="Godhe A."/>
            <person name="Topel M."/>
        </authorList>
    </citation>
    <scope>NUCLEOTIDE SEQUENCE</scope>
    <source>
        <strain evidence="2">R05AC</strain>
    </source>
</reference>
<comment type="caution">
    <text evidence="2">The sequence shown here is derived from an EMBL/GenBank/DDBJ whole genome shotgun (WGS) entry which is preliminary data.</text>
</comment>
<feature type="transmembrane region" description="Helical" evidence="1">
    <location>
        <begin position="20"/>
        <end position="38"/>
    </location>
</feature>
<keyword evidence="1" id="KW-0472">Membrane</keyword>
<keyword evidence="1" id="KW-1133">Transmembrane helix</keyword>
<protein>
    <submittedName>
        <fullName evidence="2">Uncharacterized protein</fullName>
    </submittedName>
</protein>
<evidence type="ECO:0000313" key="3">
    <source>
        <dbReference type="Proteomes" id="UP001224775"/>
    </source>
</evidence>
<keyword evidence="3" id="KW-1185">Reference proteome</keyword>
<gene>
    <name evidence="2" type="ORF">QTG54_011716</name>
</gene>
<sequence length="401" mass="45492">MTMMLHHRSNSSQTHPRRKAILSLCSIGFFLGVIILFSHQLENNLDHQLLDTRNNALRSSSSPWSSTHNFDDADDVKKVSYVTSFWAKERHTTIHPHPHRREIEAALLANIYNPHIDQVVVFLDGVTTDDNVEEEFKSSCVHFHQDMAEINRQFLHTSSSTNTHGVDPMSKVTCVNVITGQPTYHQMFLNALSNVVTGDIVIVANADMAFDDSISKARKLKEDVLLVLGTRGFSQDAIPVSTRQFYDIIARAENQQLKDSVLDQCKVNPRTWDTWIFHKEAIQGQLQEKHFQRPNNNNEMTSFYMNENGAENAALWAVEQCPSLATTYNACDEVLSWSFHLSAKTHHSQGQTIWPKGDGGVGQNPNSVFVPEPWGGSERKKWKSPPYPPKWCKRENGCFFG</sequence>
<name>A0AAD9D956_9STRA</name>
<accession>A0AAD9D956</accession>